<dbReference type="EMBL" id="UAUI01000011">
    <property type="protein sequence ID" value="SPZ39468.1"/>
    <property type="molecule type" value="Genomic_DNA"/>
</dbReference>
<keyword evidence="2" id="KW-0238">DNA-binding</keyword>
<dbReference type="Proteomes" id="UP000251211">
    <property type="component" value="Unassembled WGS sequence"/>
</dbReference>
<evidence type="ECO:0000313" key="3">
    <source>
        <dbReference type="Proteomes" id="UP000251211"/>
    </source>
</evidence>
<evidence type="ECO:0000259" key="1">
    <source>
        <dbReference type="PROSITE" id="PS51742"/>
    </source>
</evidence>
<accession>A0AB38FDE7</accession>
<evidence type="ECO:0000313" key="2">
    <source>
        <dbReference type="EMBL" id="SPZ39468.1"/>
    </source>
</evidence>
<reference evidence="2 3" key="1">
    <citation type="submission" date="2018-06" db="EMBL/GenBank/DDBJ databases">
        <authorList>
            <consortium name="Pathogen Informatics"/>
            <person name="Doyle S."/>
        </authorList>
    </citation>
    <scope>NUCLEOTIDE SEQUENCE [LARGE SCALE GENOMIC DNA]</scope>
    <source>
        <strain evidence="2 3">NCTC13229</strain>
    </source>
</reference>
<comment type="caution">
    <text evidence="2">The sequence shown here is derived from an EMBL/GenBank/DDBJ whole genome shotgun (WGS) entry which is preliminary data.</text>
</comment>
<name>A0AB38FDE7_RHOWR</name>
<dbReference type="AlphaFoldDB" id="A0AB38FDE7"/>
<gene>
    <name evidence="2" type="ORF">NCTC13229_02947</name>
</gene>
<dbReference type="SUPFAM" id="SSF117856">
    <property type="entry name" value="AF0104/ALDC/Ptd012-like"/>
    <property type="match status" value="1"/>
</dbReference>
<dbReference type="GO" id="GO:0003677">
    <property type="term" value="F:DNA binding"/>
    <property type="evidence" value="ECO:0007669"/>
    <property type="project" value="UniProtKB-KW"/>
</dbReference>
<dbReference type="InterPro" id="IPR005175">
    <property type="entry name" value="PPC_dom"/>
</dbReference>
<dbReference type="Gene3D" id="3.30.1330.80">
    <property type="entry name" value="Hypothetical protein, similar to alpha- acetolactate decarboxylase, domain 2"/>
    <property type="match status" value="1"/>
</dbReference>
<sequence length="174" mass="18595">MEIEGKLGSVILARLEPHADLLESILEIAKRHKMKAGVILSITGSLDRAVFQRFQPGRDSTQVIGVEEMVGPIESSGHGIIGIVDAPDRGDVPFGVGKYTHGDSYAHVHLTVTNATETVCGHVMPGCIVRSNHAVSHFTIMIAPIEEAALKLRIDGTPDAGSRGVYHLLETISA</sequence>
<organism evidence="2 3">
    <name type="scientific">Rhodococcus wratislaviensis</name>
    <name type="common">Tsukamurella wratislaviensis</name>
    <dbReference type="NCBI Taxonomy" id="44752"/>
    <lineage>
        <taxon>Bacteria</taxon>
        <taxon>Bacillati</taxon>
        <taxon>Actinomycetota</taxon>
        <taxon>Actinomycetes</taxon>
        <taxon>Mycobacteriales</taxon>
        <taxon>Nocardiaceae</taxon>
        <taxon>Rhodococcus</taxon>
    </lineage>
</organism>
<dbReference type="PROSITE" id="PS51742">
    <property type="entry name" value="PPC"/>
    <property type="match status" value="1"/>
</dbReference>
<dbReference type="Pfam" id="PF03479">
    <property type="entry name" value="PCC"/>
    <property type="match status" value="1"/>
</dbReference>
<proteinExistence type="predicted"/>
<feature type="domain" description="PPC" evidence="1">
    <location>
        <begin position="5"/>
        <end position="168"/>
    </location>
</feature>
<protein>
    <submittedName>
        <fullName evidence="2">Predicted DNA-binding protein with PD1-like DNA-binding motif</fullName>
    </submittedName>
</protein>
<dbReference type="RefSeq" id="WP_112299901.1">
    <property type="nucleotide sequence ID" value="NZ_QTTP01000001.1"/>
</dbReference>